<dbReference type="PANTHER" id="PTHR30290:SF9">
    <property type="entry name" value="OLIGOPEPTIDE-BINDING PROTEIN APPA"/>
    <property type="match status" value="1"/>
</dbReference>
<dbReference type="PANTHER" id="PTHR30290">
    <property type="entry name" value="PERIPLASMIC BINDING COMPONENT OF ABC TRANSPORTER"/>
    <property type="match status" value="1"/>
</dbReference>
<dbReference type="AlphaFoldDB" id="A0A381QVA1"/>
<dbReference type="EMBL" id="UINC01001479">
    <property type="protein sequence ID" value="SUZ81707.1"/>
    <property type="molecule type" value="Genomic_DNA"/>
</dbReference>
<dbReference type="InterPro" id="IPR030678">
    <property type="entry name" value="Peptide/Ni-bd"/>
</dbReference>
<name>A0A381QVA1_9ZZZZ</name>
<keyword evidence="2" id="KW-0813">Transport</keyword>
<dbReference type="GO" id="GO:0043190">
    <property type="term" value="C:ATP-binding cassette (ABC) transporter complex"/>
    <property type="evidence" value="ECO:0007669"/>
    <property type="project" value="InterPro"/>
</dbReference>
<sequence length="578" mass="65930">MKNFVHLAVIFGLVTGFVSFACTDQSKLKPEIFNNQRSMNMDKAPLPTIGIKLSPEAAHPPIQETVTPTPLSIEKESPDNILGPTTSKKNNPPVFQGKRGGTLKLISKHYFDSLDPHENYSGAHAAWGMGIIYQRLLKFSNGPNITLPSKATECDVCKSWQMVDNKTFVFDVDTNIKWISEESDSMKTVSPEDIKFSLDRQMAKDQEHWNRFHMVRSIDIKSEDQIQINLNVPDADFFISLADGRSKLLSKSNISNSTKMESVPPIGSGPWRLAKLVADSYSSVENVYSAPNPPYLDSIEFHIITDPQARLSAYSVGLIDVYNIENYLSELDIALENPEPGLGFEIVFNTAIPPFNDDSTRFLARSSINPDEIIQKAWHNYAFFSLGFVTNHPSWIPDRSDWESHFYPFQQPEALKEIVPIVITTSDFGSRYKESAEIASQQLEAVGFDPIINFVNRRQYVEKVWRQGDFDVLMGPTFPQSSTNSFVIPVLHSQGEWNTSNHQDSRLDELIEEQSQEYNLEKRSEIINSINIHLLEKSYRFMPATQKSLWAWTEDLKNMHPNFSGFEYSHWERVWLDR</sequence>
<gene>
    <name evidence="6" type="ORF">METZ01_LOCUS34561</name>
</gene>
<dbReference type="GO" id="GO:0042597">
    <property type="term" value="C:periplasmic space"/>
    <property type="evidence" value="ECO:0007669"/>
    <property type="project" value="UniProtKB-ARBA"/>
</dbReference>
<proteinExistence type="inferred from homology"/>
<dbReference type="GO" id="GO:0015833">
    <property type="term" value="P:peptide transport"/>
    <property type="evidence" value="ECO:0007669"/>
    <property type="project" value="TreeGrafter"/>
</dbReference>
<evidence type="ECO:0000256" key="3">
    <source>
        <dbReference type="ARBA" id="ARBA00022729"/>
    </source>
</evidence>
<reference evidence="6" key="1">
    <citation type="submission" date="2018-05" db="EMBL/GenBank/DDBJ databases">
        <authorList>
            <person name="Lanie J.A."/>
            <person name="Ng W.-L."/>
            <person name="Kazmierczak K.M."/>
            <person name="Andrzejewski T.M."/>
            <person name="Davidsen T.M."/>
            <person name="Wayne K.J."/>
            <person name="Tettelin H."/>
            <person name="Glass J.I."/>
            <person name="Rusch D."/>
            <person name="Podicherti R."/>
            <person name="Tsui H.-C.T."/>
            <person name="Winkler M.E."/>
        </authorList>
    </citation>
    <scope>NUCLEOTIDE SEQUENCE</scope>
</reference>
<dbReference type="Gene3D" id="3.40.190.10">
    <property type="entry name" value="Periplasmic binding protein-like II"/>
    <property type="match status" value="1"/>
</dbReference>
<dbReference type="GO" id="GO:1904680">
    <property type="term" value="F:peptide transmembrane transporter activity"/>
    <property type="evidence" value="ECO:0007669"/>
    <property type="project" value="TreeGrafter"/>
</dbReference>
<dbReference type="PROSITE" id="PS51257">
    <property type="entry name" value="PROKAR_LIPOPROTEIN"/>
    <property type="match status" value="1"/>
</dbReference>
<feature type="region of interest" description="Disordered" evidence="4">
    <location>
        <begin position="71"/>
        <end position="96"/>
    </location>
</feature>
<dbReference type="PIRSF" id="PIRSF002741">
    <property type="entry name" value="MppA"/>
    <property type="match status" value="1"/>
</dbReference>
<dbReference type="CDD" id="cd00995">
    <property type="entry name" value="PBP2_NikA_DppA_OppA_like"/>
    <property type="match status" value="1"/>
</dbReference>
<evidence type="ECO:0000256" key="1">
    <source>
        <dbReference type="ARBA" id="ARBA00005695"/>
    </source>
</evidence>
<dbReference type="InterPro" id="IPR039424">
    <property type="entry name" value="SBP_5"/>
</dbReference>
<keyword evidence="3" id="KW-0732">Signal</keyword>
<dbReference type="SUPFAM" id="SSF53850">
    <property type="entry name" value="Periplasmic binding protein-like II"/>
    <property type="match status" value="1"/>
</dbReference>
<feature type="domain" description="Solute-binding protein family 5" evidence="5">
    <location>
        <begin position="156"/>
        <end position="494"/>
    </location>
</feature>
<evidence type="ECO:0000256" key="2">
    <source>
        <dbReference type="ARBA" id="ARBA00022448"/>
    </source>
</evidence>
<comment type="similarity">
    <text evidence="1">Belongs to the bacterial solute-binding protein 5 family.</text>
</comment>
<accession>A0A381QVA1</accession>
<evidence type="ECO:0000256" key="4">
    <source>
        <dbReference type="SAM" id="MobiDB-lite"/>
    </source>
</evidence>
<dbReference type="Pfam" id="PF00496">
    <property type="entry name" value="SBP_bac_5"/>
    <property type="match status" value="1"/>
</dbReference>
<evidence type="ECO:0000313" key="6">
    <source>
        <dbReference type="EMBL" id="SUZ81707.1"/>
    </source>
</evidence>
<protein>
    <recommendedName>
        <fullName evidence="5">Solute-binding protein family 5 domain-containing protein</fullName>
    </recommendedName>
</protein>
<dbReference type="InterPro" id="IPR000914">
    <property type="entry name" value="SBP_5_dom"/>
</dbReference>
<dbReference type="Gene3D" id="3.10.105.10">
    <property type="entry name" value="Dipeptide-binding Protein, Domain 3"/>
    <property type="match status" value="1"/>
</dbReference>
<evidence type="ECO:0000259" key="5">
    <source>
        <dbReference type="Pfam" id="PF00496"/>
    </source>
</evidence>
<organism evidence="6">
    <name type="scientific">marine metagenome</name>
    <dbReference type="NCBI Taxonomy" id="408172"/>
    <lineage>
        <taxon>unclassified sequences</taxon>
        <taxon>metagenomes</taxon>
        <taxon>ecological metagenomes</taxon>
    </lineage>
</organism>